<feature type="transmembrane region" description="Helical" evidence="1">
    <location>
        <begin position="125"/>
        <end position="143"/>
    </location>
</feature>
<reference evidence="2" key="1">
    <citation type="journal article" date="2020" name="Nature">
        <title>Giant virus diversity and host interactions through global metagenomics.</title>
        <authorList>
            <person name="Schulz F."/>
            <person name="Roux S."/>
            <person name="Paez-Espino D."/>
            <person name="Jungbluth S."/>
            <person name="Walsh D.A."/>
            <person name="Denef V.J."/>
            <person name="McMahon K.D."/>
            <person name="Konstantinidis K.T."/>
            <person name="Eloe-Fadrosh E.A."/>
            <person name="Kyrpides N.C."/>
            <person name="Woyke T."/>
        </authorList>
    </citation>
    <scope>NUCLEOTIDE SEQUENCE</scope>
    <source>
        <strain evidence="2">GVMAG-M-3300021425-30</strain>
    </source>
</reference>
<organism evidence="2">
    <name type="scientific">viral metagenome</name>
    <dbReference type="NCBI Taxonomy" id="1070528"/>
    <lineage>
        <taxon>unclassified sequences</taxon>
        <taxon>metagenomes</taxon>
        <taxon>organismal metagenomes</taxon>
    </lineage>
</organism>
<name>A0A6C0CPD5_9ZZZZ</name>
<evidence type="ECO:0000256" key="1">
    <source>
        <dbReference type="SAM" id="Phobius"/>
    </source>
</evidence>
<keyword evidence="1" id="KW-0472">Membrane</keyword>
<evidence type="ECO:0000313" key="2">
    <source>
        <dbReference type="EMBL" id="QHT06341.1"/>
    </source>
</evidence>
<sequence length="153" mass="17633">MPSKTPDQYKQSLNELDSRYNVILNEVTNAYPYAKTYPNQNKYTSAYQKDESNLTKLQSDLFLLLDNLQGDISSVSNTISRYVKQIGIIEEQNKDLMLELQSITDLGDGAIQAYQDSNFIYNYSFYENIVFFFMISGLGFTFYKTMTKGNLPN</sequence>
<dbReference type="AlphaFoldDB" id="A0A6C0CPD5"/>
<dbReference type="EMBL" id="MN739467">
    <property type="protein sequence ID" value="QHT06341.1"/>
    <property type="molecule type" value="Genomic_DNA"/>
</dbReference>
<protein>
    <submittedName>
        <fullName evidence="2">Uncharacterized protein</fullName>
    </submittedName>
</protein>
<keyword evidence="1" id="KW-1133">Transmembrane helix</keyword>
<accession>A0A6C0CPD5</accession>
<proteinExistence type="predicted"/>
<keyword evidence="1" id="KW-0812">Transmembrane</keyword>